<dbReference type="Proteomes" id="UP000789901">
    <property type="component" value="Unassembled WGS sequence"/>
</dbReference>
<feature type="compositionally biased region" description="Low complexity" evidence="1">
    <location>
        <begin position="16"/>
        <end position="44"/>
    </location>
</feature>
<sequence length="44" mass="4751">MLDSIYTSKPLNVSRKNNSTNTGTNCKSSTNNTTTITCKKNATP</sequence>
<evidence type="ECO:0000256" key="1">
    <source>
        <dbReference type="SAM" id="MobiDB-lite"/>
    </source>
</evidence>
<feature type="region of interest" description="Disordered" evidence="1">
    <location>
        <begin position="1"/>
        <end position="44"/>
    </location>
</feature>
<organism evidence="2 3">
    <name type="scientific">Gigaspora margarita</name>
    <dbReference type="NCBI Taxonomy" id="4874"/>
    <lineage>
        <taxon>Eukaryota</taxon>
        <taxon>Fungi</taxon>
        <taxon>Fungi incertae sedis</taxon>
        <taxon>Mucoromycota</taxon>
        <taxon>Glomeromycotina</taxon>
        <taxon>Glomeromycetes</taxon>
        <taxon>Diversisporales</taxon>
        <taxon>Gigasporaceae</taxon>
        <taxon>Gigaspora</taxon>
    </lineage>
</organism>
<accession>A0ABM8W5Z3</accession>
<reference evidence="2 3" key="1">
    <citation type="submission" date="2021-06" db="EMBL/GenBank/DDBJ databases">
        <authorList>
            <person name="Kallberg Y."/>
            <person name="Tangrot J."/>
            <person name="Rosling A."/>
        </authorList>
    </citation>
    <scope>NUCLEOTIDE SEQUENCE [LARGE SCALE GENOMIC DNA]</scope>
    <source>
        <strain evidence="2 3">120-4 pot B 10/14</strain>
    </source>
</reference>
<name>A0ABM8W5Z3_GIGMA</name>
<gene>
    <name evidence="2" type="ORF">GMARGA_LOCUS3771</name>
</gene>
<feature type="compositionally biased region" description="Polar residues" evidence="1">
    <location>
        <begin position="1"/>
        <end position="15"/>
    </location>
</feature>
<evidence type="ECO:0000313" key="2">
    <source>
        <dbReference type="EMBL" id="CAG8534245.1"/>
    </source>
</evidence>
<proteinExistence type="predicted"/>
<keyword evidence="3" id="KW-1185">Reference proteome</keyword>
<evidence type="ECO:0000313" key="3">
    <source>
        <dbReference type="Proteomes" id="UP000789901"/>
    </source>
</evidence>
<dbReference type="EMBL" id="CAJVQB010001402">
    <property type="protein sequence ID" value="CAG8534245.1"/>
    <property type="molecule type" value="Genomic_DNA"/>
</dbReference>
<protein>
    <submittedName>
        <fullName evidence="2">42091_t:CDS:1</fullName>
    </submittedName>
</protein>
<comment type="caution">
    <text evidence="2">The sequence shown here is derived from an EMBL/GenBank/DDBJ whole genome shotgun (WGS) entry which is preliminary data.</text>
</comment>